<keyword evidence="3" id="KW-1185">Reference proteome</keyword>
<dbReference type="Proteomes" id="UP000037069">
    <property type="component" value="Unassembled WGS sequence"/>
</dbReference>
<protein>
    <recommendedName>
        <fullName evidence="4">THAP-type domain-containing protein</fullName>
    </recommendedName>
</protein>
<proteinExistence type="predicted"/>
<reference evidence="2 3" key="1">
    <citation type="journal article" date="2015" name="Nat. Commun.">
        <title>Lucilia cuprina genome unlocks parasitic fly biology to underpin future interventions.</title>
        <authorList>
            <person name="Anstead C.A."/>
            <person name="Korhonen P.K."/>
            <person name="Young N.D."/>
            <person name="Hall R.S."/>
            <person name="Jex A.R."/>
            <person name="Murali S.C."/>
            <person name="Hughes D.S."/>
            <person name="Lee S.F."/>
            <person name="Perry T."/>
            <person name="Stroehlein A.J."/>
            <person name="Ansell B.R."/>
            <person name="Breugelmans B."/>
            <person name="Hofmann A."/>
            <person name="Qu J."/>
            <person name="Dugan S."/>
            <person name="Lee S.L."/>
            <person name="Chao H."/>
            <person name="Dinh H."/>
            <person name="Han Y."/>
            <person name="Doddapaneni H.V."/>
            <person name="Worley K.C."/>
            <person name="Muzny D.M."/>
            <person name="Ioannidis P."/>
            <person name="Waterhouse R.M."/>
            <person name="Zdobnov E.M."/>
            <person name="James P.J."/>
            <person name="Bagnall N.H."/>
            <person name="Kotze A.C."/>
            <person name="Gibbs R.A."/>
            <person name="Richards S."/>
            <person name="Batterham P."/>
            <person name="Gasser R.B."/>
        </authorList>
    </citation>
    <scope>NUCLEOTIDE SEQUENCE [LARGE SCALE GENOMIC DNA]</scope>
    <source>
        <strain evidence="2 3">LS</strain>
        <tissue evidence="2">Full body</tissue>
    </source>
</reference>
<name>A0A0L0CR88_LUCCU</name>
<feature type="compositionally biased region" description="Low complexity" evidence="1">
    <location>
        <begin position="73"/>
        <end position="92"/>
    </location>
</feature>
<organism evidence="2 3">
    <name type="scientific">Lucilia cuprina</name>
    <name type="common">Green bottle fly</name>
    <name type="synonym">Australian sheep blowfly</name>
    <dbReference type="NCBI Taxonomy" id="7375"/>
    <lineage>
        <taxon>Eukaryota</taxon>
        <taxon>Metazoa</taxon>
        <taxon>Ecdysozoa</taxon>
        <taxon>Arthropoda</taxon>
        <taxon>Hexapoda</taxon>
        <taxon>Insecta</taxon>
        <taxon>Pterygota</taxon>
        <taxon>Neoptera</taxon>
        <taxon>Endopterygota</taxon>
        <taxon>Diptera</taxon>
        <taxon>Brachycera</taxon>
        <taxon>Muscomorpha</taxon>
        <taxon>Oestroidea</taxon>
        <taxon>Calliphoridae</taxon>
        <taxon>Luciliinae</taxon>
        <taxon>Lucilia</taxon>
    </lineage>
</organism>
<dbReference type="EMBL" id="JRES01000018">
    <property type="protein sequence ID" value="KNC34865.1"/>
    <property type="molecule type" value="Genomic_DNA"/>
</dbReference>
<evidence type="ECO:0008006" key="4">
    <source>
        <dbReference type="Google" id="ProtNLM"/>
    </source>
</evidence>
<gene>
    <name evidence="2" type="ORF">FF38_11111</name>
</gene>
<feature type="region of interest" description="Disordered" evidence="1">
    <location>
        <begin position="72"/>
        <end position="92"/>
    </location>
</feature>
<comment type="caution">
    <text evidence="2">The sequence shown here is derived from an EMBL/GenBank/DDBJ whole genome shotgun (WGS) entry which is preliminary data.</text>
</comment>
<accession>A0A0L0CR88</accession>
<dbReference type="AlphaFoldDB" id="A0A0L0CR88"/>
<evidence type="ECO:0000313" key="2">
    <source>
        <dbReference type="EMBL" id="KNC34865.1"/>
    </source>
</evidence>
<evidence type="ECO:0000256" key="1">
    <source>
        <dbReference type="SAM" id="MobiDB-lite"/>
    </source>
</evidence>
<sequence>MKEKWICELTSKRKEWIKNLNIMDSKINFYVCSKQFSNVMFANKHLTKFAAPDLNLFEQSDSPLPKNNVGLLNNDNENNNDNNNNTNINNENNNYDNNCICNNYIKTLETRIDQLLIENNSLKENMKELRREQDKEERNLVGYKMIHGGIIILEKQINILEAINSKYLRKIEELKK</sequence>
<evidence type="ECO:0000313" key="3">
    <source>
        <dbReference type="Proteomes" id="UP000037069"/>
    </source>
</evidence>